<feature type="compositionally biased region" description="Basic and acidic residues" evidence="8">
    <location>
        <begin position="49"/>
        <end position="67"/>
    </location>
</feature>
<dbReference type="VEuPathDB" id="VectorBase:GPPI001565"/>
<dbReference type="GO" id="GO:0000981">
    <property type="term" value="F:DNA-binding transcription factor activity, RNA polymerase II-specific"/>
    <property type="evidence" value="ECO:0007669"/>
    <property type="project" value="TreeGrafter"/>
</dbReference>
<evidence type="ECO:0000256" key="4">
    <source>
        <dbReference type="ARBA" id="ARBA00022771"/>
    </source>
</evidence>
<dbReference type="Pfam" id="PF00096">
    <property type="entry name" value="zf-C2H2"/>
    <property type="match status" value="4"/>
</dbReference>
<feature type="domain" description="C2H2-type" evidence="9">
    <location>
        <begin position="245"/>
        <end position="273"/>
    </location>
</feature>
<feature type="region of interest" description="Disordered" evidence="8">
    <location>
        <begin position="49"/>
        <end position="73"/>
    </location>
</feature>
<evidence type="ECO:0000256" key="7">
    <source>
        <dbReference type="PROSITE-ProRule" id="PRU00042"/>
    </source>
</evidence>
<dbReference type="AlphaFoldDB" id="A0A1B0AM59"/>
<dbReference type="InterPro" id="IPR036236">
    <property type="entry name" value="Znf_C2H2_sf"/>
</dbReference>
<feature type="region of interest" description="Disordered" evidence="8">
    <location>
        <begin position="271"/>
        <end position="318"/>
    </location>
</feature>
<comment type="subcellular location">
    <subcellularLocation>
        <location evidence="1">Nucleus</location>
    </subcellularLocation>
</comment>
<evidence type="ECO:0000256" key="5">
    <source>
        <dbReference type="ARBA" id="ARBA00022833"/>
    </source>
</evidence>
<dbReference type="PROSITE" id="PS50157">
    <property type="entry name" value="ZINC_FINGER_C2H2_2"/>
    <property type="match status" value="6"/>
</dbReference>
<dbReference type="PANTHER" id="PTHR24394:SF29">
    <property type="entry name" value="MYONEURIN"/>
    <property type="match status" value="1"/>
</dbReference>
<dbReference type="PROSITE" id="PS00028">
    <property type="entry name" value="ZINC_FINGER_C2H2_1"/>
    <property type="match status" value="6"/>
</dbReference>
<reference evidence="10" key="2">
    <citation type="submission" date="2020-05" db="UniProtKB">
        <authorList>
            <consortium name="EnsemblMetazoa"/>
        </authorList>
    </citation>
    <scope>IDENTIFICATION</scope>
    <source>
        <strain evidence="10">IAEA</strain>
    </source>
</reference>
<feature type="domain" description="C2H2-type" evidence="9">
    <location>
        <begin position="217"/>
        <end position="244"/>
    </location>
</feature>
<sequence>MTDTMSSAGSLEMSLKDNGLIVDMSPTASILHHNTLASHAQALRSLKVDHCSAEEHSPTDSGGREKTLTPTPVTANISISPTNLSTTGSTTPSVTTFRCERCENFETTSRASLLLHVVQCLSNAPRLKAEDNEPENLQTPATTVSPMEARQNLVTVTPPTGVVTAVANGSANSSAATSSSSSSGSRKVFECDVCNMKFSNGANMRRHKMRHTGVKPYECRVCQKRFFRKDHLAEHFTTHTKTLPYHCPICNRGFQRQIAMRAHFQNEHVGQHDLQEPPSEDMSSETMRSLTKTNSCGESMNGGDSSESEFSTPNSRLTSNMTDTMSSAGSLEMSLKDNGLIVDMSPTASILHHNTLASHAQALRSLKVDHCSAEEHSPTDSGGREKTLTPTPVTANISISPTNLSTTGSTTPSVTTFRCERCENFETTSRASLLLHVVQCLSNAPRLKAEDNEPENLQTPATTVSPMEGRQNLVTVTPPTGVVTAVANGSANSSAATSSSSSSGSRKVFECDVCNMKFSNGANMRRHKMRHTGVKPYECRVCQKRFFRKDHLAEHFTTHTKTLPYHCPICNRGFQRQIAMRAHFQNEHVGQHDLTWY</sequence>
<evidence type="ECO:0000313" key="11">
    <source>
        <dbReference type="Proteomes" id="UP000092460"/>
    </source>
</evidence>
<reference evidence="11" key="1">
    <citation type="submission" date="2015-01" db="EMBL/GenBank/DDBJ databases">
        <authorList>
            <person name="Aksoy S."/>
            <person name="Warren W."/>
            <person name="Wilson R.K."/>
        </authorList>
    </citation>
    <scope>NUCLEOTIDE SEQUENCE [LARGE SCALE GENOMIC DNA]</scope>
    <source>
        <strain evidence="11">IAEA</strain>
    </source>
</reference>
<accession>A0A1B0AM59</accession>
<evidence type="ECO:0000259" key="9">
    <source>
        <dbReference type="PROSITE" id="PS50157"/>
    </source>
</evidence>
<dbReference type="EnsemblMetazoa" id="GPPI001565-RA">
    <property type="protein sequence ID" value="GPPI001565-PA"/>
    <property type="gene ID" value="GPPI001565"/>
</dbReference>
<evidence type="ECO:0000256" key="6">
    <source>
        <dbReference type="ARBA" id="ARBA00023242"/>
    </source>
</evidence>
<feature type="region of interest" description="Disordered" evidence="8">
    <location>
        <begin position="369"/>
        <end position="394"/>
    </location>
</feature>
<keyword evidence="11" id="KW-1185">Reference proteome</keyword>
<dbReference type="FunFam" id="3.30.160.60:FF:000821">
    <property type="entry name" value="Zinc finger protein 524"/>
    <property type="match status" value="2"/>
</dbReference>
<dbReference type="PANTHER" id="PTHR24394">
    <property type="entry name" value="ZINC FINGER PROTEIN"/>
    <property type="match status" value="1"/>
</dbReference>
<proteinExistence type="predicted"/>
<dbReference type="Pfam" id="PF12874">
    <property type="entry name" value="zf-met"/>
    <property type="match status" value="2"/>
</dbReference>
<feature type="domain" description="C2H2-type" evidence="9">
    <location>
        <begin position="565"/>
        <end position="593"/>
    </location>
</feature>
<protein>
    <recommendedName>
        <fullName evidence="9">C2H2-type domain-containing protein</fullName>
    </recommendedName>
</protein>
<dbReference type="Proteomes" id="UP000092460">
    <property type="component" value="Unassembled WGS sequence"/>
</dbReference>
<keyword evidence="2" id="KW-0479">Metal-binding</keyword>
<dbReference type="EMBL" id="JXJN01000352">
    <property type="status" value="NOT_ANNOTATED_CDS"/>
    <property type="molecule type" value="Genomic_DNA"/>
</dbReference>
<keyword evidence="3" id="KW-0677">Repeat</keyword>
<evidence type="ECO:0000256" key="3">
    <source>
        <dbReference type="ARBA" id="ARBA00022737"/>
    </source>
</evidence>
<organism evidence="10 11">
    <name type="scientific">Glossina palpalis gambiensis</name>
    <dbReference type="NCBI Taxonomy" id="67801"/>
    <lineage>
        <taxon>Eukaryota</taxon>
        <taxon>Metazoa</taxon>
        <taxon>Ecdysozoa</taxon>
        <taxon>Arthropoda</taxon>
        <taxon>Hexapoda</taxon>
        <taxon>Insecta</taxon>
        <taxon>Pterygota</taxon>
        <taxon>Neoptera</taxon>
        <taxon>Endopterygota</taxon>
        <taxon>Diptera</taxon>
        <taxon>Brachycera</taxon>
        <taxon>Muscomorpha</taxon>
        <taxon>Hippoboscoidea</taxon>
        <taxon>Glossinidae</taxon>
        <taxon>Glossina</taxon>
    </lineage>
</organism>
<dbReference type="Gene3D" id="3.30.160.60">
    <property type="entry name" value="Classic Zinc Finger"/>
    <property type="match status" value="4"/>
</dbReference>
<evidence type="ECO:0000256" key="2">
    <source>
        <dbReference type="ARBA" id="ARBA00022723"/>
    </source>
</evidence>
<feature type="domain" description="C2H2-type" evidence="9">
    <location>
        <begin position="509"/>
        <end position="536"/>
    </location>
</feature>
<feature type="domain" description="C2H2-type" evidence="9">
    <location>
        <begin position="189"/>
        <end position="216"/>
    </location>
</feature>
<feature type="domain" description="C2H2-type" evidence="9">
    <location>
        <begin position="537"/>
        <end position="564"/>
    </location>
</feature>
<evidence type="ECO:0000256" key="8">
    <source>
        <dbReference type="SAM" id="MobiDB-lite"/>
    </source>
</evidence>
<feature type="compositionally biased region" description="Basic and acidic residues" evidence="8">
    <location>
        <begin position="369"/>
        <end position="387"/>
    </location>
</feature>
<dbReference type="InterPro" id="IPR013087">
    <property type="entry name" value="Znf_C2H2_type"/>
</dbReference>
<keyword evidence="5" id="KW-0862">Zinc</keyword>
<evidence type="ECO:0000256" key="1">
    <source>
        <dbReference type="ARBA" id="ARBA00004123"/>
    </source>
</evidence>
<dbReference type="GO" id="GO:0008270">
    <property type="term" value="F:zinc ion binding"/>
    <property type="evidence" value="ECO:0007669"/>
    <property type="project" value="UniProtKB-KW"/>
</dbReference>
<keyword evidence="4 7" id="KW-0863">Zinc-finger</keyword>
<dbReference type="GO" id="GO:0005634">
    <property type="term" value="C:nucleus"/>
    <property type="evidence" value="ECO:0007669"/>
    <property type="project" value="UniProtKB-SubCell"/>
</dbReference>
<keyword evidence="6" id="KW-0539">Nucleus</keyword>
<feature type="compositionally biased region" description="Polar residues" evidence="8">
    <location>
        <begin position="284"/>
        <end position="318"/>
    </location>
</feature>
<dbReference type="STRING" id="67801.A0A1B0AM59"/>
<name>A0A1B0AM59_9MUSC</name>
<dbReference type="SUPFAM" id="SSF57667">
    <property type="entry name" value="beta-beta-alpha zinc fingers"/>
    <property type="match status" value="4"/>
</dbReference>
<evidence type="ECO:0000313" key="10">
    <source>
        <dbReference type="EnsemblMetazoa" id="GPPI001565-PA"/>
    </source>
</evidence>
<dbReference type="SMART" id="SM00355">
    <property type="entry name" value="ZnF_C2H2"/>
    <property type="match status" value="8"/>
</dbReference>
<dbReference type="FunFam" id="3.30.160.60:FF:001669">
    <property type="entry name" value="Uncharacterized protein, isoform B"/>
    <property type="match status" value="2"/>
</dbReference>